<organism evidence="7 8">
    <name type="scientific">Xanthobacter oligotrophicus</name>
    <dbReference type="NCBI Taxonomy" id="2607286"/>
    <lineage>
        <taxon>Bacteria</taxon>
        <taxon>Pseudomonadati</taxon>
        <taxon>Pseudomonadota</taxon>
        <taxon>Alphaproteobacteria</taxon>
        <taxon>Hyphomicrobiales</taxon>
        <taxon>Xanthobacteraceae</taxon>
        <taxon>Xanthobacter</taxon>
    </lineage>
</organism>
<evidence type="ECO:0000259" key="6">
    <source>
        <dbReference type="PROSITE" id="PS50801"/>
    </source>
</evidence>
<dbReference type="Pfam" id="PF00916">
    <property type="entry name" value="Sulfate_transp"/>
    <property type="match status" value="1"/>
</dbReference>
<evidence type="ECO:0000256" key="3">
    <source>
        <dbReference type="ARBA" id="ARBA00022989"/>
    </source>
</evidence>
<evidence type="ECO:0000256" key="5">
    <source>
        <dbReference type="SAM" id="Phobius"/>
    </source>
</evidence>
<accession>A0ABW6ZRQ5</accession>
<keyword evidence="3 5" id="KW-1133">Transmembrane helix</keyword>
<dbReference type="InterPro" id="IPR036513">
    <property type="entry name" value="STAS_dom_sf"/>
</dbReference>
<feature type="transmembrane region" description="Helical" evidence="5">
    <location>
        <begin position="214"/>
        <end position="232"/>
    </location>
</feature>
<comment type="caution">
    <text evidence="7">The sequence shown here is derived from an EMBL/GenBank/DDBJ whole genome shotgun (WGS) entry which is preliminary data.</text>
</comment>
<evidence type="ECO:0000256" key="4">
    <source>
        <dbReference type="ARBA" id="ARBA00023136"/>
    </source>
</evidence>
<feature type="transmembrane region" description="Helical" evidence="5">
    <location>
        <begin position="55"/>
        <end position="71"/>
    </location>
</feature>
<feature type="transmembrane region" description="Helical" evidence="5">
    <location>
        <begin position="184"/>
        <end position="202"/>
    </location>
</feature>
<feature type="transmembrane region" description="Helical" evidence="5">
    <location>
        <begin position="107"/>
        <end position="124"/>
    </location>
</feature>
<sequence length="608" mass="64615">MTDAAKAIPAPEAAGGVARTLGIVRADLVAGLTVAALSLPQSMAYALVAGVDPRFGLYTAIVFTAVAAIFGSSRHLINGPTGAVSLVVFSALAIFDPQAQLDSFEAMFLLAIMIGAIQILIAVTRLGDLTRYISESVVTGFIIGAATLTIIGQVANALGIKAQGTGHQHVLERLYLTLTQDAPWNWKAVTVSVGAVILAIASRKLVRRYRLPQLDMLFVFIFGAGAAYLAGWSTAAPGAKPAIALIEAIPSSLPSLHVPEVKASWAIDLSASAAAIAILGLLEALAIAKAIAHKSGQKLDYNRQILAEGIGNLVGGFFRCMPGAGSLSRTAINYQAGAATRFSGLVTAGFVAITVLAFAPLASYVPKALLSGLLMVAAARLFDFERLRYILRGSRYDAALLVATAFAAIAINIEFAILIGAAISIAWYVTRASRLKAAELVVTPERVVRARVATDPPAQGVLIYDFEGELFFGAAPDLERFLEQATHDADRQGIRYIVLRLKRVRNPDVVGLEVLDIFLKDAQERGLTVLLAGVRPDLLAALERIGIADRLPADRIFLEESEDFSATLKAIRRAYALAAIDVRSDPARRGLRGDWEDLSSAKLAYYLV</sequence>
<feature type="transmembrane region" description="Helical" evidence="5">
    <location>
        <begin position="396"/>
        <end position="429"/>
    </location>
</feature>
<keyword evidence="8" id="KW-1185">Reference proteome</keyword>
<evidence type="ECO:0000313" key="7">
    <source>
        <dbReference type="EMBL" id="MFG1371273.1"/>
    </source>
</evidence>
<dbReference type="CDD" id="cd07042">
    <property type="entry name" value="STAS_SulP_like_sulfate_transporter"/>
    <property type="match status" value="1"/>
</dbReference>
<evidence type="ECO:0000256" key="2">
    <source>
        <dbReference type="ARBA" id="ARBA00022692"/>
    </source>
</evidence>
<dbReference type="Proteomes" id="UP001604002">
    <property type="component" value="Unassembled WGS sequence"/>
</dbReference>
<proteinExistence type="predicted"/>
<dbReference type="EMBL" id="JBAFVH010000002">
    <property type="protein sequence ID" value="MFG1371273.1"/>
    <property type="molecule type" value="Genomic_DNA"/>
</dbReference>
<gene>
    <name evidence="7" type="ORF">V5F32_03775</name>
</gene>
<feature type="transmembrane region" description="Helical" evidence="5">
    <location>
        <begin position="136"/>
        <end position="155"/>
    </location>
</feature>
<dbReference type="RefSeq" id="WP_393991283.1">
    <property type="nucleotide sequence ID" value="NZ_JBAFVH010000002.1"/>
</dbReference>
<dbReference type="Gene3D" id="3.30.750.24">
    <property type="entry name" value="STAS domain"/>
    <property type="match status" value="1"/>
</dbReference>
<dbReference type="PANTHER" id="PTHR11814">
    <property type="entry name" value="SULFATE TRANSPORTER"/>
    <property type="match status" value="1"/>
</dbReference>
<reference evidence="7 8" key="1">
    <citation type="submission" date="2024-02" db="EMBL/GenBank/DDBJ databases">
        <title>Expansion and revision of Xanthobacter and proposal of Roseixanthobacter gen. nov.</title>
        <authorList>
            <person name="Soltysiak M.P.M."/>
            <person name="Jalihal A."/>
            <person name="Ory A."/>
            <person name="Chrisophersen C."/>
            <person name="Lee A.D."/>
            <person name="Boulton J."/>
            <person name="Springer M."/>
        </authorList>
    </citation>
    <scope>NUCLEOTIDE SEQUENCE [LARGE SCALE GENOMIC DNA]</scope>
    <source>
        <strain evidence="7 8">23A</strain>
    </source>
</reference>
<feature type="domain" description="STAS" evidence="6">
    <location>
        <begin position="459"/>
        <end position="574"/>
    </location>
</feature>
<feature type="transmembrane region" description="Helical" evidence="5">
    <location>
        <begin position="28"/>
        <end position="49"/>
    </location>
</feature>
<dbReference type="InterPro" id="IPR011547">
    <property type="entry name" value="SLC26A/SulP_dom"/>
</dbReference>
<dbReference type="PROSITE" id="PS50801">
    <property type="entry name" value="STAS"/>
    <property type="match status" value="1"/>
</dbReference>
<keyword evidence="4 5" id="KW-0472">Membrane</keyword>
<feature type="transmembrane region" description="Helical" evidence="5">
    <location>
        <begin position="265"/>
        <end position="288"/>
    </location>
</feature>
<feature type="transmembrane region" description="Helical" evidence="5">
    <location>
        <begin position="76"/>
        <end position="95"/>
    </location>
</feature>
<keyword evidence="2 5" id="KW-0812">Transmembrane</keyword>
<protein>
    <submittedName>
        <fullName evidence="7">SulP family inorganic anion transporter</fullName>
    </submittedName>
</protein>
<comment type="subcellular location">
    <subcellularLocation>
        <location evidence="1">Membrane</location>
        <topology evidence="1">Multi-pass membrane protein</topology>
    </subcellularLocation>
</comment>
<feature type="transmembrane region" description="Helical" evidence="5">
    <location>
        <begin position="342"/>
        <end position="362"/>
    </location>
</feature>
<evidence type="ECO:0000313" key="8">
    <source>
        <dbReference type="Proteomes" id="UP001604002"/>
    </source>
</evidence>
<dbReference type="InterPro" id="IPR001902">
    <property type="entry name" value="SLC26A/SulP_fam"/>
</dbReference>
<dbReference type="SUPFAM" id="SSF52091">
    <property type="entry name" value="SpoIIaa-like"/>
    <property type="match status" value="1"/>
</dbReference>
<dbReference type="InterPro" id="IPR002645">
    <property type="entry name" value="STAS_dom"/>
</dbReference>
<name>A0ABW6ZRQ5_9HYPH</name>
<dbReference type="Pfam" id="PF01740">
    <property type="entry name" value="STAS"/>
    <property type="match status" value="1"/>
</dbReference>
<evidence type="ECO:0000256" key="1">
    <source>
        <dbReference type="ARBA" id="ARBA00004141"/>
    </source>
</evidence>